<evidence type="ECO:0000313" key="2">
    <source>
        <dbReference type="EMBL" id="TGZ55539.1"/>
    </source>
</evidence>
<protein>
    <submittedName>
        <fullName evidence="2">Uncharacterized protein</fullName>
    </submittedName>
</protein>
<feature type="compositionally biased region" description="Basic and acidic residues" evidence="1">
    <location>
        <begin position="111"/>
        <end position="129"/>
    </location>
</feature>
<accession>A0A4S2L4S0</accession>
<keyword evidence="3" id="KW-1185">Reference proteome</keyword>
<reference evidence="2 3" key="1">
    <citation type="journal article" date="2019" name="Philos. Trans. R. Soc. Lond., B, Biol. Sci.">
        <title>Ant behaviour and brain gene expression of defending hosts depend on the ecological success of the intruding social parasite.</title>
        <authorList>
            <person name="Kaur R."/>
            <person name="Stoldt M."/>
            <person name="Jongepier E."/>
            <person name="Feldmeyer B."/>
            <person name="Menzel F."/>
            <person name="Bornberg-Bauer E."/>
            <person name="Foitzik S."/>
        </authorList>
    </citation>
    <scope>NUCLEOTIDE SEQUENCE [LARGE SCALE GENOMIC DNA]</scope>
    <source>
        <tissue evidence="2">Whole body</tissue>
    </source>
</reference>
<proteinExistence type="predicted"/>
<feature type="region of interest" description="Disordered" evidence="1">
    <location>
        <begin position="20"/>
        <end position="86"/>
    </location>
</feature>
<dbReference type="Proteomes" id="UP000310200">
    <property type="component" value="Unassembled WGS sequence"/>
</dbReference>
<gene>
    <name evidence="2" type="ORF">DBV15_12847</name>
</gene>
<sequence length="148" mass="17295">MERIERKWWSWDEEKEVLIDGRGSEREEQKKAGGERGTEKKGKSRREGNGKIKWKSSEEGGETMGGVGGEKREKRESKEEESVVRLRGRGKEVRESRVWKVKRSEREEKNWGRGRKECWREKEGKEQKGSPKIGFWDVAGVKGKQEGF</sequence>
<comment type="caution">
    <text evidence="2">The sequence shown here is derived from an EMBL/GenBank/DDBJ whole genome shotgun (WGS) entry which is preliminary data.</text>
</comment>
<dbReference type="EMBL" id="QBLH01000443">
    <property type="protein sequence ID" value="TGZ55539.1"/>
    <property type="molecule type" value="Genomic_DNA"/>
</dbReference>
<name>A0A4S2L4S0_9HYME</name>
<evidence type="ECO:0000256" key="1">
    <source>
        <dbReference type="SAM" id="MobiDB-lite"/>
    </source>
</evidence>
<feature type="region of interest" description="Disordered" evidence="1">
    <location>
        <begin position="111"/>
        <end position="148"/>
    </location>
</feature>
<feature type="compositionally biased region" description="Basic and acidic residues" evidence="1">
    <location>
        <begin position="69"/>
        <end position="86"/>
    </location>
</feature>
<organism evidence="2 3">
    <name type="scientific">Temnothorax longispinosus</name>
    <dbReference type="NCBI Taxonomy" id="300112"/>
    <lineage>
        <taxon>Eukaryota</taxon>
        <taxon>Metazoa</taxon>
        <taxon>Ecdysozoa</taxon>
        <taxon>Arthropoda</taxon>
        <taxon>Hexapoda</taxon>
        <taxon>Insecta</taxon>
        <taxon>Pterygota</taxon>
        <taxon>Neoptera</taxon>
        <taxon>Endopterygota</taxon>
        <taxon>Hymenoptera</taxon>
        <taxon>Apocrita</taxon>
        <taxon>Aculeata</taxon>
        <taxon>Formicoidea</taxon>
        <taxon>Formicidae</taxon>
        <taxon>Myrmicinae</taxon>
        <taxon>Temnothorax</taxon>
    </lineage>
</organism>
<feature type="compositionally biased region" description="Basic and acidic residues" evidence="1">
    <location>
        <begin position="20"/>
        <end position="58"/>
    </location>
</feature>
<evidence type="ECO:0000313" key="3">
    <source>
        <dbReference type="Proteomes" id="UP000310200"/>
    </source>
</evidence>
<dbReference type="AlphaFoldDB" id="A0A4S2L4S0"/>